<evidence type="ECO:0000256" key="1">
    <source>
        <dbReference type="SAM" id="MobiDB-lite"/>
    </source>
</evidence>
<sequence length="268" mass="29920">MIKGVVVVSVDQTSKRPAPAQARRPGPPILLRSPLGRRVRQHMHTQLPRGQPSAQLACELVTRRTENSRVSKSADVSARFRQAHSAGLRCCFATRCKRRAWDTRDANERHQGRRRKVRVNRKPRQNISKLRRKAARLPASVIAFHVHGNRGGASARRLPWLPTVPTARRGVFALRFESQRKLRSLRETGTWAATKDGAGSGSPVASQRINAGPINAKKAFSPFFCARNREETMTLSKQSARVPREFPFLGNKSPVCRPGRNNEAFSSG</sequence>
<dbReference type="AlphaFoldDB" id="A0A9Q1IJ28"/>
<reference evidence="2" key="1">
    <citation type="journal article" date="2023" name="Science">
        <title>Genome structures resolve the early diversification of teleost fishes.</title>
        <authorList>
            <person name="Parey E."/>
            <person name="Louis A."/>
            <person name="Montfort J."/>
            <person name="Bouchez O."/>
            <person name="Roques C."/>
            <person name="Iampietro C."/>
            <person name="Lluch J."/>
            <person name="Castinel A."/>
            <person name="Donnadieu C."/>
            <person name="Desvignes T."/>
            <person name="Floi Bucao C."/>
            <person name="Jouanno E."/>
            <person name="Wen M."/>
            <person name="Mejri S."/>
            <person name="Dirks R."/>
            <person name="Jansen H."/>
            <person name="Henkel C."/>
            <person name="Chen W.J."/>
            <person name="Zahm M."/>
            <person name="Cabau C."/>
            <person name="Klopp C."/>
            <person name="Thompson A.W."/>
            <person name="Robinson-Rechavi M."/>
            <person name="Braasch I."/>
            <person name="Lecointre G."/>
            <person name="Bobe J."/>
            <person name="Postlethwait J.H."/>
            <person name="Berthelot C."/>
            <person name="Roest Crollius H."/>
            <person name="Guiguen Y."/>
        </authorList>
    </citation>
    <scope>NUCLEOTIDE SEQUENCE</scope>
    <source>
        <strain evidence="2">WJC10195</strain>
    </source>
</reference>
<comment type="caution">
    <text evidence="2">The sequence shown here is derived from an EMBL/GenBank/DDBJ whole genome shotgun (WGS) entry which is preliminary data.</text>
</comment>
<evidence type="ECO:0000313" key="2">
    <source>
        <dbReference type="EMBL" id="KAJ8341657.1"/>
    </source>
</evidence>
<dbReference type="EMBL" id="JAINUF010000015">
    <property type="protein sequence ID" value="KAJ8341657.1"/>
    <property type="molecule type" value="Genomic_DNA"/>
</dbReference>
<keyword evidence="3" id="KW-1185">Reference proteome</keyword>
<feature type="region of interest" description="Disordered" evidence="1">
    <location>
        <begin position="104"/>
        <end position="123"/>
    </location>
</feature>
<dbReference type="Proteomes" id="UP001152622">
    <property type="component" value="Chromosome 15"/>
</dbReference>
<accession>A0A9Q1IJ28</accession>
<gene>
    <name evidence="2" type="ORF">SKAU_G00339480</name>
</gene>
<organism evidence="2 3">
    <name type="scientific">Synaphobranchus kaupii</name>
    <name type="common">Kaup's arrowtooth eel</name>
    <dbReference type="NCBI Taxonomy" id="118154"/>
    <lineage>
        <taxon>Eukaryota</taxon>
        <taxon>Metazoa</taxon>
        <taxon>Chordata</taxon>
        <taxon>Craniata</taxon>
        <taxon>Vertebrata</taxon>
        <taxon>Euteleostomi</taxon>
        <taxon>Actinopterygii</taxon>
        <taxon>Neopterygii</taxon>
        <taxon>Teleostei</taxon>
        <taxon>Anguilliformes</taxon>
        <taxon>Synaphobranchidae</taxon>
        <taxon>Synaphobranchus</taxon>
    </lineage>
</organism>
<name>A0A9Q1IJ28_SYNKA</name>
<protein>
    <submittedName>
        <fullName evidence="2">Uncharacterized protein</fullName>
    </submittedName>
</protein>
<evidence type="ECO:0000313" key="3">
    <source>
        <dbReference type="Proteomes" id="UP001152622"/>
    </source>
</evidence>
<feature type="compositionally biased region" description="Basic residues" evidence="1">
    <location>
        <begin position="111"/>
        <end position="123"/>
    </location>
</feature>
<proteinExistence type="predicted"/>